<evidence type="ECO:0000256" key="1">
    <source>
        <dbReference type="ARBA" id="ARBA00022723"/>
    </source>
</evidence>
<dbReference type="GO" id="GO:0009063">
    <property type="term" value="P:amino acid catabolic process"/>
    <property type="evidence" value="ECO:0007669"/>
    <property type="project" value="InterPro"/>
</dbReference>
<dbReference type="InterPro" id="IPR013342">
    <property type="entry name" value="Mandelate_racemase_C"/>
</dbReference>
<sequence length="387" mass="41669">MRVHDLFRGSFINPGDATVNLINLSCNNANKMNFRIQHHPYVLPLTSAWPGMRNGRLKERRGWIVTLEGEDSHGLGDCAPFSSAGTESLLQAQSFLQQLCSRSWSKEALLAELARQRCNYPAGCCAVETALLDIHGRNKGVPLRILLNSAARSRIQVNAMAGSICQQDIRTAQTQGFSVIKLKAGLQEPQQEISCLLQLSSTLAENTRLRLDANGSWNLDQARYFLDAVAELPIESIEEPLREPSLEAFARLQSHTPITLALDESLAKMSIKKVLGTACIRRLILKPGVHGGLQYSYALAEQATAAGMEVVITSLVDSAVGIQVSSQLAAAVDVLAPGLAHGLATSSWLGKDVAKPPAIKAGCITLNNSPGLGIDEIFPAPFSSSLP</sequence>
<dbReference type="Pfam" id="PF13378">
    <property type="entry name" value="MR_MLE_C"/>
    <property type="match status" value="1"/>
</dbReference>
<keyword evidence="3 6" id="KW-0456">Lyase</keyword>
<reference evidence="6" key="1">
    <citation type="journal article" date="2020" name="mSystems">
        <title>Genome- and Community-Level Interaction Insights into Carbon Utilization and Element Cycling Functions of Hydrothermarchaeota in Hydrothermal Sediment.</title>
        <authorList>
            <person name="Zhou Z."/>
            <person name="Liu Y."/>
            <person name="Xu W."/>
            <person name="Pan J."/>
            <person name="Luo Z.H."/>
            <person name="Li M."/>
        </authorList>
    </citation>
    <scope>NUCLEOTIDE SEQUENCE [LARGE SCALE GENOMIC DNA]</scope>
    <source>
        <strain evidence="6">HyVt-26</strain>
    </source>
</reference>
<dbReference type="InterPro" id="IPR041338">
    <property type="entry name" value="OSBS_N"/>
</dbReference>
<dbReference type="SFLD" id="SFLDS00001">
    <property type="entry name" value="Enolase"/>
    <property type="match status" value="1"/>
</dbReference>
<evidence type="ECO:0000256" key="3">
    <source>
        <dbReference type="ARBA" id="ARBA00023239"/>
    </source>
</evidence>
<keyword evidence="1" id="KW-0479">Metal-binding</keyword>
<dbReference type="SFLD" id="SFLDG00180">
    <property type="entry name" value="muconate_cycloisomerase"/>
    <property type="match status" value="1"/>
</dbReference>
<keyword evidence="2" id="KW-0460">Magnesium</keyword>
<dbReference type="Pfam" id="PF21508">
    <property type="entry name" value="MenC_N"/>
    <property type="match status" value="1"/>
</dbReference>
<evidence type="ECO:0000256" key="4">
    <source>
        <dbReference type="NCBIfam" id="TIGR01927"/>
    </source>
</evidence>
<dbReference type="GO" id="GO:0046872">
    <property type="term" value="F:metal ion binding"/>
    <property type="evidence" value="ECO:0007669"/>
    <property type="project" value="UniProtKB-KW"/>
</dbReference>
<organism evidence="6">
    <name type="scientific">Thiolapillus brandeum</name>
    <dbReference type="NCBI Taxonomy" id="1076588"/>
    <lineage>
        <taxon>Bacteria</taxon>
        <taxon>Pseudomonadati</taxon>
        <taxon>Pseudomonadota</taxon>
        <taxon>Gammaproteobacteria</taxon>
        <taxon>Chromatiales</taxon>
        <taxon>Sedimenticolaceae</taxon>
        <taxon>Thiolapillus</taxon>
    </lineage>
</organism>
<dbReference type="CDD" id="cd03320">
    <property type="entry name" value="OSBS"/>
    <property type="match status" value="1"/>
</dbReference>
<dbReference type="PANTHER" id="PTHR48073">
    <property type="entry name" value="O-SUCCINYLBENZOATE SYNTHASE-RELATED"/>
    <property type="match status" value="1"/>
</dbReference>
<dbReference type="SFLD" id="SFLDF00009">
    <property type="entry name" value="o-succinylbenzoate_synthase"/>
    <property type="match status" value="1"/>
</dbReference>
<dbReference type="GO" id="GO:0009234">
    <property type="term" value="P:menaquinone biosynthetic process"/>
    <property type="evidence" value="ECO:0007669"/>
    <property type="project" value="UniProtKB-UniRule"/>
</dbReference>
<evidence type="ECO:0000313" key="6">
    <source>
        <dbReference type="EMBL" id="HDK37518.1"/>
    </source>
</evidence>
<dbReference type="SMART" id="SM00922">
    <property type="entry name" value="MR_MLE"/>
    <property type="match status" value="1"/>
</dbReference>
<dbReference type="Proteomes" id="UP000885822">
    <property type="component" value="Unassembled WGS sequence"/>
</dbReference>
<dbReference type="NCBIfam" id="TIGR01927">
    <property type="entry name" value="menC_gam_Gplu"/>
    <property type="match status" value="1"/>
</dbReference>
<dbReference type="EMBL" id="DRCV01000031">
    <property type="protein sequence ID" value="HDK37518.1"/>
    <property type="molecule type" value="Genomic_DNA"/>
</dbReference>
<dbReference type="InterPro" id="IPR029017">
    <property type="entry name" value="Enolase-like_N"/>
</dbReference>
<dbReference type="Gene3D" id="3.20.20.120">
    <property type="entry name" value="Enolase-like C-terminal domain"/>
    <property type="match status" value="1"/>
</dbReference>
<comment type="caution">
    <text evidence="6">The sequence shown here is derived from an EMBL/GenBank/DDBJ whole genome shotgun (WGS) entry which is preliminary data.</text>
</comment>
<dbReference type="InterPro" id="IPR029065">
    <property type="entry name" value="Enolase_C-like"/>
</dbReference>
<dbReference type="InterPro" id="IPR018110">
    <property type="entry name" value="Mandel_Rmase/mucon_lact_enz_CS"/>
</dbReference>
<dbReference type="InterPro" id="IPR036849">
    <property type="entry name" value="Enolase-like_C_sf"/>
</dbReference>
<dbReference type="SUPFAM" id="SSF54826">
    <property type="entry name" value="Enolase N-terminal domain-like"/>
    <property type="match status" value="1"/>
</dbReference>
<dbReference type="GO" id="GO:0043748">
    <property type="term" value="F:O-succinylbenzoate synthase activity"/>
    <property type="evidence" value="ECO:0007669"/>
    <property type="project" value="UniProtKB-EC"/>
</dbReference>
<gene>
    <name evidence="6" type="primary">menC</name>
    <name evidence="6" type="ORF">ENG92_00670</name>
</gene>
<dbReference type="EC" id="4.2.1.113" evidence="4"/>
<evidence type="ECO:0000256" key="2">
    <source>
        <dbReference type="ARBA" id="ARBA00022842"/>
    </source>
</evidence>
<dbReference type="PROSITE" id="PS00909">
    <property type="entry name" value="MR_MLE_2"/>
    <property type="match status" value="1"/>
</dbReference>
<protein>
    <recommendedName>
        <fullName evidence="4">o-succinylbenzoate synthase</fullName>
        <ecNumber evidence="4">4.2.1.113</ecNumber>
    </recommendedName>
</protein>
<accession>A0A831K1S3</accession>
<dbReference type="Gene3D" id="3.30.390.10">
    <property type="entry name" value="Enolase-like, N-terminal domain"/>
    <property type="match status" value="1"/>
</dbReference>
<feature type="domain" description="Mandelate racemase/muconate lactonizing enzyme C-terminal" evidence="5">
    <location>
        <begin position="162"/>
        <end position="259"/>
    </location>
</feature>
<dbReference type="PANTHER" id="PTHR48073:SF2">
    <property type="entry name" value="O-SUCCINYLBENZOATE SYNTHASE"/>
    <property type="match status" value="1"/>
</dbReference>
<name>A0A831K1S3_9GAMM</name>
<evidence type="ECO:0000259" key="5">
    <source>
        <dbReference type="SMART" id="SM00922"/>
    </source>
</evidence>
<dbReference type="SUPFAM" id="SSF51604">
    <property type="entry name" value="Enolase C-terminal domain-like"/>
    <property type="match status" value="1"/>
</dbReference>
<proteinExistence type="predicted"/>
<dbReference type="AlphaFoldDB" id="A0A831K1S3"/>